<dbReference type="AlphaFoldDB" id="A0A0W0ZCZ9"/>
<dbReference type="PATRIC" id="fig|947033.5.peg.3488"/>
<comment type="caution">
    <text evidence="1">The sequence shown here is derived from an EMBL/GenBank/DDBJ whole genome shotgun (WGS) entry which is preliminary data.</text>
</comment>
<keyword evidence="2" id="KW-1185">Reference proteome</keyword>
<gene>
    <name evidence="1" type="ORF">Lste_3279</name>
</gene>
<dbReference type="RefSeq" id="WP_068311001.1">
    <property type="nucleotide sequence ID" value="NZ_LNYY01000021.1"/>
</dbReference>
<organism evidence="1 2">
    <name type="scientific">Legionella steelei</name>
    <dbReference type="NCBI Taxonomy" id="947033"/>
    <lineage>
        <taxon>Bacteria</taxon>
        <taxon>Pseudomonadati</taxon>
        <taxon>Pseudomonadota</taxon>
        <taxon>Gammaproteobacteria</taxon>
        <taxon>Legionellales</taxon>
        <taxon>Legionellaceae</taxon>
        <taxon>Legionella</taxon>
    </lineage>
</organism>
<name>A0A0W0ZCZ9_9GAMM</name>
<proteinExistence type="predicted"/>
<dbReference type="OrthoDB" id="5650429at2"/>
<reference evidence="1 2" key="1">
    <citation type="submission" date="2015-11" db="EMBL/GenBank/DDBJ databases">
        <title>Genomic analysis of 38 Legionella species identifies large and diverse effector repertoires.</title>
        <authorList>
            <person name="Burstein D."/>
            <person name="Amaro F."/>
            <person name="Zusman T."/>
            <person name="Lifshitz Z."/>
            <person name="Cohen O."/>
            <person name="Gilbert J.A."/>
            <person name="Pupko T."/>
            <person name="Shuman H.A."/>
            <person name="Segal G."/>
        </authorList>
    </citation>
    <scope>NUCLEOTIDE SEQUENCE [LARGE SCALE GENOMIC DNA]</scope>
    <source>
        <strain evidence="1 2">IMVS3376</strain>
    </source>
</reference>
<evidence type="ECO:0000313" key="1">
    <source>
        <dbReference type="EMBL" id="KTD67073.1"/>
    </source>
</evidence>
<evidence type="ECO:0000313" key="2">
    <source>
        <dbReference type="Proteomes" id="UP000054926"/>
    </source>
</evidence>
<sequence>MKVGELKKQIDELRSSIVLLKAPMDASDLVQKLSELVAPFGEQIDIQPDMMPPVKELLKQFWNRVVRTMPCEQSNQWNTSACVTPWLALQRSLVNADLLHADFHHPMMFEELKSRFYHLSATSNSLKCMELISLLKSTSRMLLYAELDELKNYPVAKLNEKIIANRPQEIEKLQDIIFLLRSTFYLMYQHCTLEQLALMPALIYFRVPTTDEERRSELAIFNWLTKDVNACVQFFNINDRYINLRSIKEVDALHHVAHLLPTGIIGRKNFLRATDASRWIYPFIHRFRGNPDFLEDKEAALEETLRLLKKDFNRQNDKSLIGVWDFALSVKMYERILTGSEAKIVHSAIYALCMEKYIGQFNVGAQPQEPFSLRAEWESVKRQAAEKSKMAAVYGKTERLGFFETLAVNQGRLKKLINFLEENQTANLESYRSYRLAMSSGS</sequence>
<accession>A0A0W0ZCZ9</accession>
<protein>
    <submittedName>
        <fullName evidence="1">Uncharacterized protein</fullName>
    </submittedName>
</protein>
<dbReference type="Proteomes" id="UP000054926">
    <property type="component" value="Unassembled WGS sequence"/>
</dbReference>
<dbReference type="EMBL" id="LNYY01000021">
    <property type="protein sequence ID" value="KTD67073.1"/>
    <property type="molecule type" value="Genomic_DNA"/>
</dbReference>